<evidence type="ECO:0000256" key="1">
    <source>
        <dbReference type="ARBA" id="ARBA00004651"/>
    </source>
</evidence>
<keyword evidence="7 8" id="KW-0472">Membrane</keyword>
<dbReference type="Proteomes" id="UP000436088">
    <property type="component" value="Unassembled WGS sequence"/>
</dbReference>
<evidence type="ECO:0000256" key="6">
    <source>
        <dbReference type="ARBA" id="ARBA00022989"/>
    </source>
</evidence>
<organism evidence="11 13">
    <name type="scientific">Hibiscus syriacus</name>
    <name type="common">Rose of Sharon</name>
    <dbReference type="NCBI Taxonomy" id="106335"/>
    <lineage>
        <taxon>Eukaryota</taxon>
        <taxon>Viridiplantae</taxon>
        <taxon>Streptophyta</taxon>
        <taxon>Embryophyta</taxon>
        <taxon>Tracheophyta</taxon>
        <taxon>Spermatophyta</taxon>
        <taxon>Magnoliopsida</taxon>
        <taxon>eudicotyledons</taxon>
        <taxon>Gunneridae</taxon>
        <taxon>Pentapetalae</taxon>
        <taxon>rosids</taxon>
        <taxon>malvids</taxon>
        <taxon>Malvales</taxon>
        <taxon>Malvaceae</taxon>
        <taxon>Malvoideae</taxon>
        <taxon>Hibiscus</taxon>
    </lineage>
</organism>
<feature type="region of interest" description="Disordered" evidence="9">
    <location>
        <begin position="1"/>
        <end position="33"/>
    </location>
</feature>
<dbReference type="InterPro" id="IPR006459">
    <property type="entry name" value="CASP/CASPL"/>
</dbReference>
<keyword evidence="13" id="KW-1185">Reference proteome</keyword>
<dbReference type="Pfam" id="PF04535">
    <property type="entry name" value="CASP_dom"/>
    <property type="match status" value="1"/>
</dbReference>
<evidence type="ECO:0000313" key="12">
    <source>
        <dbReference type="EMBL" id="KAE8683717.1"/>
    </source>
</evidence>
<comment type="caution">
    <text evidence="11">The sequence shown here is derived from an EMBL/GenBank/DDBJ whole genome shotgun (WGS) entry which is preliminary data.</text>
</comment>
<dbReference type="PANTHER" id="PTHR33573">
    <property type="entry name" value="CASP-LIKE PROTEIN 4A4"/>
    <property type="match status" value="1"/>
</dbReference>
<evidence type="ECO:0000256" key="8">
    <source>
        <dbReference type="RuleBase" id="RU361233"/>
    </source>
</evidence>
<sequence length="210" mass="22598">MEKSSEKGNGVAAATTRSPMALMGSSRSENEEEVNTSMRTAETMLRLVPMALGVAALVVMLKDSQSNDFGSVSYSDLGAFRYLVHANGICAGYSLLSAIVAFMPRPSTMPRAWTFFLLDQILTYIILGAAAVSTEVLYLANKGDSAITWSAACGSFSGFCHKATTSVIITFITVFCYVVLSLVSSYRLFTKFDAPVKCTSKTIETTVFHG</sequence>
<dbReference type="AlphaFoldDB" id="A0A6A2YB89"/>
<dbReference type="NCBIfam" id="TIGR01569">
    <property type="entry name" value="A_tha_TIGR01569"/>
    <property type="match status" value="1"/>
</dbReference>
<protein>
    <recommendedName>
        <fullName evidence="8">CASP-like protein</fullName>
    </recommendedName>
</protein>
<dbReference type="EMBL" id="VEPZ02001523">
    <property type="protein sequence ID" value="KAE8669667.1"/>
    <property type="molecule type" value="Genomic_DNA"/>
</dbReference>
<evidence type="ECO:0000256" key="9">
    <source>
        <dbReference type="SAM" id="MobiDB-lite"/>
    </source>
</evidence>
<gene>
    <name evidence="12" type="ORF">F3Y22_tig00111191pilonHSYRG00161</name>
    <name evidence="11" type="ORF">F3Y22_tig00112226pilonHSYRG00089</name>
</gene>
<comment type="similarity">
    <text evidence="2 8">Belongs to the Casparian strip membrane proteins (CASP) family.</text>
</comment>
<dbReference type="OrthoDB" id="749363at2759"/>
<reference evidence="11 13" key="1">
    <citation type="submission" date="2019-09" db="EMBL/GenBank/DDBJ databases">
        <title>Draft genome information of white flower Hibiscus syriacus.</title>
        <authorList>
            <person name="Kim Y.-M."/>
        </authorList>
    </citation>
    <scope>NUCLEOTIDE SEQUENCE [LARGE SCALE GENOMIC DNA]</scope>
    <source>
        <strain evidence="13">cv. Baekdansim</strain>
        <strain evidence="11">YM2019G1</strain>
        <tissue evidence="11">Leaf</tissue>
    </source>
</reference>
<dbReference type="InterPro" id="IPR006702">
    <property type="entry name" value="CASP_dom"/>
</dbReference>
<evidence type="ECO:0000313" key="13">
    <source>
        <dbReference type="Proteomes" id="UP000436088"/>
    </source>
</evidence>
<evidence type="ECO:0000256" key="5">
    <source>
        <dbReference type="ARBA" id="ARBA00022692"/>
    </source>
</evidence>
<feature type="transmembrane region" description="Helical" evidence="8">
    <location>
        <begin position="115"/>
        <end position="140"/>
    </location>
</feature>
<dbReference type="PANTHER" id="PTHR33573:SF46">
    <property type="entry name" value="CASP-LIKE PROTEIN 2A1"/>
    <property type="match status" value="1"/>
</dbReference>
<keyword evidence="4 8" id="KW-1003">Cell membrane</keyword>
<proteinExistence type="inferred from homology"/>
<evidence type="ECO:0000256" key="4">
    <source>
        <dbReference type="ARBA" id="ARBA00022475"/>
    </source>
</evidence>
<dbReference type="EMBL" id="VEPZ02001259">
    <property type="protein sequence ID" value="KAE8683717.1"/>
    <property type="molecule type" value="Genomic_DNA"/>
</dbReference>
<evidence type="ECO:0000313" key="11">
    <source>
        <dbReference type="EMBL" id="KAE8669667.1"/>
    </source>
</evidence>
<dbReference type="GO" id="GO:0005886">
    <property type="term" value="C:plasma membrane"/>
    <property type="evidence" value="ECO:0007669"/>
    <property type="project" value="UniProtKB-SubCell"/>
</dbReference>
<comment type="subunit">
    <text evidence="3 8">Homodimer and heterodimers.</text>
</comment>
<name>A0A6A2YB89_HIBSY</name>
<accession>A0A6A2YB89</accession>
<evidence type="ECO:0000256" key="3">
    <source>
        <dbReference type="ARBA" id="ARBA00011489"/>
    </source>
</evidence>
<evidence type="ECO:0000259" key="10">
    <source>
        <dbReference type="Pfam" id="PF04535"/>
    </source>
</evidence>
<keyword evidence="6 8" id="KW-1133">Transmembrane helix</keyword>
<feature type="domain" description="Casparian strip membrane protein" evidence="10">
    <location>
        <begin position="36"/>
        <end position="176"/>
    </location>
</feature>
<keyword evidence="5 8" id="KW-0812">Transmembrane</keyword>
<feature type="transmembrane region" description="Helical" evidence="8">
    <location>
        <begin position="167"/>
        <end position="189"/>
    </location>
</feature>
<evidence type="ECO:0000256" key="2">
    <source>
        <dbReference type="ARBA" id="ARBA00007651"/>
    </source>
</evidence>
<evidence type="ECO:0000256" key="7">
    <source>
        <dbReference type="ARBA" id="ARBA00023136"/>
    </source>
</evidence>
<feature type="transmembrane region" description="Helical" evidence="8">
    <location>
        <begin position="82"/>
        <end position="103"/>
    </location>
</feature>
<feature type="transmembrane region" description="Helical" evidence="8">
    <location>
        <begin position="44"/>
        <end position="62"/>
    </location>
</feature>
<comment type="subcellular location">
    <subcellularLocation>
        <location evidence="1 8">Cell membrane</location>
        <topology evidence="1 8">Multi-pass membrane protein</topology>
    </subcellularLocation>
</comment>